<dbReference type="Proteomes" id="UP000196531">
    <property type="component" value="Unassembled WGS sequence"/>
</dbReference>
<dbReference type="EMBL" id="MAAO01000007">
    <property type="protein sequence ID" value="OUR95862.1"/>
    <property type="molecule type" value="Genomic_DNA"/>
</dbReference>
<keyword evidence="2" id="KW-0813">Transport</keyword>
<keyword evidence="4 6" id="KW-1133">Transmembrane helix</keyword>
<name>A0A1Y5F5C5_9BACT</name>
<feature type="transmembrane region" description="Helical" evidence="6">
    <location>
        <begin position="450"/>
        <end position="470"/>
    </location>
</feature>
<feature type="transmembrane region" description="Helical" evidence="6">
    <location>
        <begin position="12"/>
        <end position="35"/>
    </location>
</feature>
<dbReference type="PANTHER" id="PTHR10283:SF82">
    <property type="entry name" value="SOLUTE CARRIER FAMILY 13 MEMBER 2"/>
    <property type="match status" value="1"/>
</dbReference>
<evidence type="ECO:0000256" key="3">
    <source>
        <dbReference type="ARBA" id="ARBA00022692"/>
    </source>
</evidence>
<evidence type="ECO:0000313" key="8">
    <source>
        <dbReference type="Proteomes" id="UP000196531"/>
    </source>
</evidence>
<organism evidence="7 8">
    <name type="scientific">Halobacteriovorax marinus</name>
    <dbReference type="NCBI Taxonomy" id="97084"/>
    <lineage>
        <taxon>Bacteria</taxon>
        <taxon>Pseudomonadati</taxon>
        <taxon>Bdellovibrionota</taxon>
        <taxon>Bacteriovoracia</taxon>
        <taxon>Bacteriovoracales</taxon>
        <taxon>Halobacteriovoraceae</taxon>
        <taxon>Halobacteriovorax</taxon>
    </lineage>
</organism>
<dbReference type="CDD" id="cd01115">
    <property type="entry name" value="SLC13_permease"/>
    <property type="match status" value="1"/>
</dbReference>
<evidence type="ECO:0000256" key="4">
    <source>
        <dbReference type="ARBA" id="ARBA00022989"/>
    </source>
</evidence>
<evidence type="ECO:0000313" key="7">
    <source>
        <dbReference type="EMBL" id="OUR95862.1"/>
    </source>
</evidence>
<dbReference type="GO" id="GO:0005886">
    <property type="term" value="C:plasma membrane"/>
    <property type="evidence" value="ECO:0007669"/>
    <property type="project" value="TreeGrafter"/>
</dbReference>
<sequence>MNKSKTIVKFSPLVILLSFIALQVTDPMTLTIFMMGWMVSWWIFEIMPLGITALIPLIYMPLSGVISLKEIAPQYSNPVIYLFLGGFIIARALEKTHLSERIALLILKFTGKSDKGIIIGFICATTFLSMWISNTATTVMMIPIALSVMNFLKENIAEEFQQYLKPMSVALFLGIAYSANIGGVMTPIGTPPNVVFIGYLEEMFNKKIEFYQWFLITAPTGIFIISMMFLVLSKAFPFKVPIDQNFRNFITDKVKQLGKINGPQKVTLSVFVLVAGLWIFKGVIHNLLDQKVFNDTSIALMGGVLLFLIPTNIKNWKPVLDQKDISFLPWDIVLLFGGGMAMAHSLKVVGLIQSATNYFSTMDVGSVYGLVFVLAMVTLMLTEIMSNVALCVVALPVIMNLGPPVGLTVIEVALPATLCASFAFSMPISTPPNAIVFGTNQVRVSDMMKAGIPLNIIGVGSVMTITWFLMKYVL</sequence>
<dbReference type="Pfam" id="PF00939">
    <property type="entry name" value="Na_sulph_symp"/>
    <property type="match status" value="1"/>
</dbReference>
<feature type="transmembrane region" description="Helical" evidence="6">
    <location>
        <begin position="117"/>
        <end position="148"/>
    </location>
</feature>
<evidence type="ECO:0008006" key="9">
    <source>
        <dbReference type="Google" id="ProtNLM"/>
    </source>
</evidence>
<dbReference type="PROSITE" id="PS01271">
    <property type="entry name" value="NA_SULFATE"/>
    <property type="match status" value="1"/>
</dbReference>
<feature type="transmembrane region" description="Helical" evidence="6">
    <location>
        <begin position="210"/>
        <end position="232"/>
    </location>
</feature>
<feature type="transmembrane region" description="Helical" evidence="6">
    <location>
        <begin position="366"/>
        <end position="395"/>
    </location>
</feature>
<dbReference type="AlphaFoldDB" id="A0A1Y5F5C5"/>
<evidence type="ECO:0000256" key="6">
    <source>
        <dbReference type="SAM" id="Phobius"/>
    </source>
</evidence>
<proteinExistence type="predicted"/>
<feature type="transmembrane region" description="Helical" evidence="6">
    <location>
        <begin position="325"/>
        <end position="346"/>
    </location>
</feature>
<feature type="transmembrane region" description="Helical" evidence="6">
    <location>
        <begin position="296"/>
        <end position="313"/>
    </location>
</feature>
<feature type="transmembrane region" description="Helical" evidence="6">
    <location>
        <begin position="407"/>
        <end position="430"/>
    </location>
</feature>
<comment type="subcellular location">
    <subcellularLocation>
        <location evidence="1">Membrane</location>
        <topology evidence="1">Multi-pass membrane protein</topology>
    </subcellularLocation>
</comment>
<feature type="transmembrane region" description="Helical" evidence="6">
    <location>
        <begin position="41"/>
        <end position="62"/>
    </location>
</feature>
<dbReference type="InterPro" id="IPR031312">
    <property type="entry name" value="Na/sul_symport_CS"/>
</dbReference>
<evidence type="ECO:0000256" key="1">
    <source>
        <dbReference type="ARBA" id="ARBA00004141"/>
    </source>
</evidence>
<feature type="transmembrane region" description="Helical" evidence="6">
    <location>
        <begin position="266"/>
        <end position="284"/>
    </location>
</feature>
<reference evidence="8" key="1">
    <citation type="journal article" date="2017" name="Proc. Natl. Acad. Sci. U.S.A.">
        <title>Simulation of Deepwater Horizon oil plume reveals substrate specialization within a complex community of hydrocarbon-degraders.</title>
        <authorList>
            <person name="Hu P."/>
            <person name="Dubinsky E.A."/>
            <person name="Probst A.J."/>
            <person name="Wang J."/>
            <person name="Sieber C.M.K."/>
            <person name="Tom L.M."/>
            <person name="Gardinali P."/>
            <person name="Banfield J.F."/>
            <person name="Atlas R.M."/>
            <person name="Andersen G.L."/>
        </authorList>
    </citation>
    <scope>NUCLEOTIDE SEQUENCE [LARGE SCALE GENOMIC DNA]</scope>
</reference>
<evidence type="ECO:0000256" key="5">
    <source>
        <dbReference type="ARBA" id="ARBA00023136"/>
    </source>
</evidence>
<keyword evidence="3 6" id="KW-0812">Transmembrane</keyword>
<dbReference type="NCBIfam" id="TIGR00785">
    <property type="entry name" value="dass"/>
    <property type="match status" value="1"/>
</dbReference>
<evidence type="ECO:0000256" key="2">
    <source>
        <dbReference type="ARBA" id="ARBA00022448"/>
    </source>
</evidence>
<feature type="transmembrane region" description="Helical" evidence="6">
    <location>
        <begin position="169"/>
        <end position="190"/>
    </location>
</feature>
<dbReference type="InterPro" id="IPR001898">
    <property type="entry name" value="SLC13A/DASS"/>
</dbReference>
<accession>A0A1Y5F5C5</accession>
<dbReference type="GO" id="GO:0015141">
    <property type="term" value="F:succinate transmembrane transporter activity"/>
    <property type="evidence" value="ECO:0007669"/>
    <property type="project" value="UniProtKB-ARBA"/>
</dbReference>
<dbReference type="PANTHER" id="PTHR10283">
    <property type="entry name" value="SOLUTE CARRIER FAMILY 13 MEMBER"/>
    <property type="match status" value="1"/>
</dbReference>
<protein>
    <recommendedName>
        <fullName evidence="9">Anion transporter</fullName>
    </recommendedName>
</protein>
<keyword evidence="5 6" id="KW-0472">Membrane</keyword>
<feature type="transmembrane region" description="Helical" evidence="6">
    <location>
        <begin position="74"/>
        <end position="93"/>
    </location>
</feature>
<comment type="caution">
    <text evidence="7">The sequence shown here is derived from an EMBL/GenBank/DDBJ whole genome shotgun (WGS) entry which is preliminary data.</text>
</comment>
<gene>
    <name evidence="7" type="ORF">A9Q84_15295</name>
</gene>